<feature type="binding site" evidence="2">
    <location>
        <position position="151"/>
    </location>
    <ligand>
        <name>dihydroxyacetone phosphate</name>
        <dbReference type="ChEBI" id="CHEBI:57642"/>
    </ligand>
</feature>
<keyword evidence="3" id="KW-0862">Zinc</keyword>
<dbReference type="GO" id="GO:0005829">
    <property type="term" value="C:cytosol"/>
    <property type="evidence" value="ECO:0007669"/>
    <property type="project" value="TreeGrafter"/>
</dbReference>
<dbReference type="InterPro" id="IPR000771">
    <property type="entry name" value="FBA_II"/>
</dbReference>
<accession>A0A1M6FH69</accession>
<dbReference type="InterPro" id="IPR050246">
    <property type="entry name" value="Class_II_FBP_aldolase"/>
</dbReference>
<feature type="binding site" evidence="2">
    <location>
        <begin position="179"/>
        <end position="181"/>
    </location>
    <ligand>
        <name>dihydroxyacetone phosphate</name>
        <dbReference type="ChEBI" id="CHEBI:57642"/>
    </ligand>
</feature>
<dbReference type="EMBL" id="FQZP01000017">
    <property type="protein sequence ID" value="SHI96952.1"/>
    <property type="molecule type" value="Genomic_DNA"/>
</dbReference>
<dbReference type="Proteomes" id="UP000324781">
    <property type="component" value="Unassembled WGS sequence"/>
</dbReference>
<name>A0A1M6FH69_9FIRM</name>
<evidence type="ECO:0000256" key="3">
    <source>
        <dbReference type="PIRSR" id="PIRSR001359-3"/>
    </source>
</evidence>
<dbReference type="AlphaFoldDB" id="A0A1M6FH69"/>
<proteinExistence type="predicted"/>
<sequence length="253" mass="27688">MAVLQNAETYQVPVIIAHAQVHESVMPLETIGPIMVLCAQKARVPVCVHLDHGESLDYIEKALELGFTSVMYDGSRLAFDENVENTLKVVRMVRKCGAGIEAEIGVMGSGSHSSEGAGEKKGVYTEPEVAKRFVEMTHIDALAASFGTVHGIYTEKPNLDFERIGKIKELTRIPLVMHGGSGLSREDYMAAINKGIRKINYYTYMSKAAVHAARELLDGKESVLFHDVALAALEAMKKDSEKAMKVFYGNVLG</sequence>
<reference evidence="4 5" key="1">
    <citation type="submission" date="2016-11" db="EMBL/GenBank/DDBJ databases">
        <authorList>
            <person name="Varghese N."/>
            <person name="Submissions S."/>
        </authorList>
    </citation>
    <scope>NUCLEOTIDE SEQUENCE [LARGE SCALE GENOMIC DNA]</scope>
    <source>
        <strain evidence="4 5">DSM 19027</strain>
    </source>
</reference>
<organism evidence="4 5">
    <name type="scientific">Thermoclostridium caenicola</name>
    <dbReference type="NCBI Taxonomy" id="659425"/>
    <lineage>
        <taxon>Bacteria</taxon>
        <taxon>Bacillati</taxon>
        <taxon>Bacillota</taxon>
        <taxon>Clostridia</taxon>
        <taxon>Eubacteriales</taxon>
        <taxon>Oscillospiraceae</taxon>
        <taxon>Thermoclostridium</taxon>
    </lineage>
</organism>
<feature type="binding site" evidence="3">
    <location>
        <position position="150"/>
    </location>
    <ligand>
        <name>Zn(2+)</name>
        <dbReference type="ChEBI" id="CHEBI:29105"/>
        <label>1</label>
        <note>catalytic</note>
    </ligand>
</feature>
<feature type="binding site" evidence="3">
    <location>
        <position position="103"/>
    </location>
    <ligand>
        <name>Zn(2+)</name>
        <dbReference type="ChEBI" id="CHEBI:29105"/>
        <label>2</label>
    </ligand>
</feature>
<dbReference type="GO" id="GO:0009025">
    <property type="term" value="F:tagatose-bisphosphate aldolase activity"/>
    <property type="evidence" value="ECO:0007669"/>
    <property type="project" value="TreeGrafter"/>
</dbReference>
<feature type="active site" description="Proton donor" evidence="1">
    <location>
        <position position="51"/>
    </location>
</feature>
<dbReference type="Gene3D" id="3.20.20.70">
    <property type="entry name" value="Aldolase class I"/>
    <property type="match status" value="1"/>
</dbReference>
<dbReference type="PIRSF" id="PIRSF001359">
    <property type="entry name" value="F_bP_aldolase_II"/>
    <property type="match status" value="1"/>
</dbReference>
<dbReference type="PANTHER" id="PTHR30304:SF0">
    <property type="entry name" value="D-TAGATOSE-1,6-BISPHOSPHATE ALDOLASE SUBUNIT GATY-RELATED"/>
    <property type="match status" value="1"/>
</dbReference>
<feature type="binding site" evidence="2">
    <location>
        <begin position="200"/>
        <end position="203"/>
    </location>
    <ligand>
        <name>dihydroxyacetone phosphate</name>
        <dbReference type="ChEBI" id="CHEBI:57642"/>
    </ligand>
</feature>
<dbReference type="SUPFAM" id="SSF51569">
    <property type="entry name" value="Aldolase"/>
    <property type="match status" value="1"/>
</dbReference>
<feature type="binding site" evidence="3">
    <location>
        <position position="73"/>
    </location>
    <ligand>
        <name>Zn(2+)</name>
        <dbReference type="ChEBI" id="CHEBI:29105"/>
        <label>2</label>
    </ligand>
</feature>
<dbReference type="InterPro" id="IPR013785">
    <property type="entry name" value="Aldolase_TIM"/>
</dbReference>
<dbReference type="Pfam" id="PF01116">
    <property type="entry name" value="F_bP_aldolase"/>
    <property type="match status" value="1"/>
</dbReference>
<keyword evidence="5" id="KW-1185">Reference proteome</keyword>
<dbReference type="GO" id="GO:0005975">
    <property type="term" value="P:carbohydrate metabolic process"/>
    <property type="evidence" value="ECO:0007669"/>
    <property type="project" value="InterPro"/>
</dbReference>
<evidence type="ECO:0000256" key="2">
    <source>
        <dbReference type="PIRSR" id="PIRSR001359-2"/>
    </source>
</evidence>
<evidence type="ECO:0000313" key="5">
    <source>
        <dbReference type="Proteomes" id="UP000324781"/>
    </source>
</evidence>
<dbReference type="PANTHER" id="PTHR30304">
    <property type="entry name" value="D-TAGATOSE-1,6-BISPHOSPHATE ALDOLASE"/>
    <property type="match status" value="1"/>
</dbReference>
<feature type="binding site" evidence="3">
    <location>
        <position position="178"/>
    </location>
    <ligand>
        <name>Zn(2+)</name>
        <dbReference type="ChEBI" id="CHEBI:29105"/>
        <label>1</label>
        <note>catalytic</note>
    </ligand>
</feature>
<protein>
    <submittedName>
        <fullName evidence="4">Fructose-bisphosphate aldolase, class II</fullName>
    </submittedName>
</protein>
<dbReference type="GO" id="GO:0008270">
    <property type="term" value="F:zinc ion binding"/>
    <property type="evidence" value="ECO:0007669"/>
    <property type="project" value="InterPro"/>
</dbReference>
<gene>
    <name evidence="4" type="ORF">SAMN05444373_101717</name>
</gene>
<comment type="cofactor">
    <cofactor evidence="3">
        <name>Zn(2+)</name>
        <dbReference type="ChEBI" id="CHEBI:29105"/>
    </cofactor>
    <text evidence="3">Binds 2 Zn(2+) ions per subunit. One is catalytic and the other provides a structural contribution.</text>
</comment>
<keyword evidence="3" id="KW-0479">Metal-binding</keyword>
<evidence type="ECO:0000256" key="1">
    <source>
        <dbReference type="PIRSR" id="PIRSR001359-1"/>
    </source>
</evidence>
<feature type="binding site" evidence="3">
    <location>
        <position position="52"/>
    </location>
    <ligand>
        <name>Zn(2+)</name>
        <dbReference type="ChEBI" id="CHEBI:29105"/>
        <label>1</label>
        <note>catalytic</note>
    </ligand>
</feature>
<evidence type="ECO:0000313" key="4">
    <source>
        <dbReference type="EMBL" id="SHI96952.1"/>
    </source>
</evidence>